<dbReference type="InterPro" id="IPR036397">
    <property type="entry name" value="RNaseH_sf"/>
</dbReference>
<dbReference type="InterPro" id="IPR038717">
    <property type="entry name" value="Tc1-like_DDE_dom"/>
</dbReference>
<dbReference type="Gene3D" id="3.30.420.10">
    <property type="entry name" value="Ribonuclease H-like superfamily/Ribonuclease H"/>
    <property type="match status" value="1"/>
</dbReference>
<dbReference type="AlphaFoldDB" id="A0A2H0DVI0"/>
<comment type="caution">
    <text evidence="2">The sequence shown here is derived from an EMBL/GenBank/DDBJ whole genome shotgun (WGS) entry which is preliminary data.</text>
</comment>
<evidence type="ECO:0000313" key="2">
    <source>
        <dbReference type="EMBL" id="PIP85729.1"/>
    </source>
</evidence>
<evidence type="ECO:0000313" key="3">
    <source>
        <dbReference type="Proteomes" id="UP000231136"/>
    </source>
</evidence>
<name>A0A2H0DVI0_9BACT</name>
<proteinExistence type="predicted"/>
<dbReference type="InterPro" id="IPR047655">
    <property type="entry name" value="Transpos_IS630-like"/>
</dbReference>
<reference evidence="2 3" key="1">
    <citation type="submission" date="2017-09" db="EMBL/GenBank/DDBJ databases">
        <title>Depth-based differentiation of microbial function through sediment-hosted aquifers and enrichment of novel symbionts in the deep terrestrial subsurface.</title>
        <authorList>
            <person name="Probst A.J."/>
            <person name="Ladd B."/>
            <person name="Jarett J.K."/>
            <person name="Geller-Mcgrath D.E."/>
            <person name="Sieber C.M."/>
            <person name="Emerson J.B."/>
            <person name="Anantharaman K."/>
            <person name="Thomas B.C."/>
            <person name="Malmstrom R."/>
            <person name="Stieglmeier M."/>
            <person name="Klingl A."/>
            <person name="Woyke T."/>
            <person name="Ryan C.M."/>
            <person name="Banfield J.F."/>
        </authorList>
    </citation>
    <scope>NUCLEOTIDE SEQUENCE [LARGE SCALE GENOMIC DNA]</scope>
    <source>
        <strain evidence="2">CG22_combo_CG10-13_8_21_14_all_43_12</strain>
    </source>
</reference>
<dbReference type="EMBL" id="PCTR01000088">
    <property type="protein sequence ID" value="PIP85729.1"/>
    <property type="molecule type" value="Genomic_DNA"/>
</dbReference>
<evidence type="ECO:0000259" key="1">
    <source>
        <dbReference type="Pfam" id="PF13358"/>
    </source>
</evidence>
<sequence>MWCIPTVTPEFLERMNDVLKQYEKRYNPRYPRICLDEKSQQLLSTPRGEKLVRTERPKQIDYEYKRHGTVNLFVAIEPKKGRRTIRVTDKRTGKDFARYIQFLVMKVYKEAKKVHLIIDNLNTHNEETIRTHLGEQIGRLVTSRIVWHYTPKHASWLNMAEIEIGVVTKQVLKKRISNKTTLISEIRAYQNRRNTEKATINWKFTSAMAKEKFKLHNN</sequence>
<protein>
    <recommendedName>
        <fullName evidence="1">Tc1-like transposase DDE domain-containing protein</fullName>
    </recommendedName>
</protein>
<feature type="domain" description="Tc1-like transposase DDE" evidence="1">
    <location>
        <begin position="33"/>
        <end position="182"/>
    </location>
</feature>
<dbReference type="GO" id="GO:0003676">
    <property type="term" value="F:nucleic acid binding"/>
    <property type="evidence" value="ECO:0007669"/>
    <property type="project" value="InterPro"/>
</dbReference>
<gene>
    <name evidence="2" type="ORF">COW83_02690</name>
</gene>
<dbReference type="Proteomes" id="UP000231136">
    <property type="component" value="Unassembled WGS sequence"/>
</dbReference>
<dbReference type="NCBIfam" id="NF033545">
    <property type="entry name" value="transpos_IS630"/>
    <property type="match status" value="1"/>
</dbReference>
<accession>A0A2H0DVI0</accession>
<dbReference type="Pfam" id="PF13358">
    <property type="entry name" value="DDE_3"/>
    <property type="match status" value="1"/>
</dbReference>
<organism evidence="2 3">
    <name type="scientific">Candidatus Collierbacteria bacterium CG22_combo_CG10-13_8_21_14_all_43_12</name>
    <dbReference type="NCBI Taxonomy" id="1974537"/>
    <lineage>
        <taxon>Bacteria</taxon>
        <taxon>Candidatus Collieribacteriota</taxon>
    </lineage>
</organism>